<reference evidence="2" key="1">
    <citation type="submission" date="2023-04" db="EMBL/GenBank/DDBJ databases">
        <title>Comparative genomic analysis of Cohnella hashimotonis sp. nov., isolated from the International Space Station.</title>
        <authorList>
            <person name="Venkateswaran K."/>
            <person name="Simpson A."/>
        </authorList>
    </citation>
    <scope>NUCLEOTIDE SEQUENCE</scope>
    <source>
        <strain evidence="2">F6_2S_P_1</strain>
    </source>
</reference>
<dbReference type="RefSeq" id="WP_282907930.1">
    <property type="nucleotide sequence ID" value="NZ_JAGRPV010000001.1"/>
</dbReference>
<keyword evidence="3" id="KW-1185">Reference proteome</keyword>
<evidence type="ECO:0000313" key="2">
    <source>
        <dbReference type="EMBL" id="MDI4644963.1"/>
    </source>
</evidence>
<dbReference type="Proteomes" id="UP001161691">
    <property type="component" value="Unassembled WGS sequence"/>
</dbReference>
<dbReference type="EMBL" id="JAGRPV010000001">
    <property type="protein sequence ID" value="MDI4644963.1"/>
    <property type="molecule type" value="Genomic_DNA"/>
</dbReference>
<feature type="transmembrane region" description="Helical" evidence="1">
    <location>
        <begin position="29"/>
        <end position="50"/>
    </location>
</feature>
<evidence type="ECO:0000313" key="3">
    <source>
        <dbReference type="Proteomes" id="UP001161691"/>
    </source>
</evidence>
<protein>
    <submittedName>
        <fullName evidence="2">Uncharacterized protein</fullName>
    </submittedName>
</protein>
<keyword evidence="1" id="KW-1133">Transmembrane helix</keyword>
<accession>A0ABT6TFA1</accession>
<proteinExistence type="predicted"/>
<keyword evidence="1" id="KW-0812">Transmembrane</keyword>
<organism evidence="2 3">
    <name type="scientific">Cohnella hashimotonis</name>
    <dbReference type="NCBI Taxonomy" id="2826895"/>
    <lineage>
        <taxon>Bacteria</taxon>
        <taxon>Bacillati</taxon>
        <taxon>Bacillota</taxon>
        <taxon>Bacilli</taxon>
        <taxon>Bacillales</taxon>
        <taxon>Paenibacillaceae</taxon>
        <taxon>Cohnella</taxon>
    </lineage>
</organism>
<comment type="caution">
    <text evidence="2">The sequence shown here is derived from an EMBL/GenBank/DDBJ whole genome shotgun (WGS) entry which is preliminary data.</text>
</comment>
<evidence type="ECO:0000256" key="1">
    <source>
        <dbReference type="SAM" id="Phobius"/>
    </source>
</evidence>
<keyword evidence="1" id="KW-0472">Membrane</keyword>
<name>A0ABT6TFA1_9BACL</name>
<sequence length="74" mass="8220">MKLVYLAGVLLLAAAMTWADRRHLKGSKHRSWAYGGVMAAGVLLCGLHLLAPRLPGPTDWVRPWFEPLGKWLTP</sequence>
<gene>
    <name evidence="2" type="ORF">KB449_08325</name>
</gene>